<dbReference type="KEGG" id="mea:Mex_2p1334"/>
<gene>
    <name evidence="1" type="ordered locus">MexAM1_META2p1334</name>
</gene>
<accession>C5B6J0</accession>
<dbReference type="EMBL" id="CP001511">
    <property type="protein sequence ID" value="ACS44072.1"/>
    <property type="molecule type" value="Genomic_DNA"/>
</dbReference>
<name>C5B6J0_METEA</name>
<proteinExistence type="predicted"/>
<protein>
    <submittedName>
        <fullName evidence="1">Uncharacterized protein</fullName>
    </submittedName>
</protein>
<dbReference type="Proteomes" id="UP000009081">
    <property type="component" value="Plasmid megaplasmid"/>
</dbReference>
<evidence type="ECO:0000313" key="2">
    <source>
        <dbReference type="Proteomes" id="UP000009081"/>
    </source>
</evidence>
<keyword evidence="1" id="KW-0614">Plasmid</keyword>
<organism evidence="1 2">
    <name type="scientific">Methylorubrum extorquens (strain ATCC 14718 / DSM 1338 / JCM 2805 / NCIMB 9133 / AM1)</name>
    <name type="common">Methylobacterium extorquens</name>
    <dbReference type="NCBI Taxonomy" id="272630"/>
    <lineage>
        <taxon>Bacteria</taxon>
        <taxon>Pseudomonadati</taxon>
        <taxon>Pseudomonadota</taxon>
        <taxon>Alphaproteobacteria</taxon>
        <taxon>Hyphomicrobiales</taxon>
        <taxon>Methylobacteriaceae</taxon>
        <taxon>Methylorubrum</taxon>
    </lineage>
</organism>
<dbReference type="RefSeq" id="WP_003605110.1">
    <property type="nucleotide sequence ID" value="NC_012811.1"/>
</dbReference>
<sequence length="375" mass="41283">MSTRAVVQVPFGTAAVVKRKGSRQEADALLVRKVALEVESIDASRLAVAAVTEGWTLPGVQIQETVWSMDGRLFRPLGLDYRTGEIRHVASDGAFDRWAAGGDYDLFLQDDLPEAAMSRRHLLPTGRWQRPEILAHDERGLRLISEPDEAEAATRLARLQRRLIVVDGAVWTECPAPRFIADSRYYGVGLLASAGVRRFFYDGHELRSRAFQFPLTRPGDALACALIAGADEPGEQAPALPRFEVRDPEAVHFDALAASAFHMGPHLLADLKDYAAGFSDEGLESFMQIRAAVRRMHENEDDPLPPAYGQRDDAAILHEACGRLADDPGCRPFAGMLLAGPMPFWLPLNLRQFAERHRQLEAEDAPEFGLGGPAA</sequence>
<keyword evidence="2" id="KW-1185">Reference proteome</keyword>
<dbReference type="AlphaFoldDB" id="C5B6J0"/>
<geneLocation type="plasmid" evidence="1 2">
    <name>megaplasmid</name>
</geneLocation>
<reference evidence="1 2" key="1">
    <citation type="journal article" date="2009" name="PLoS ONE">
        <title>Methylobacterium genome sequences: a reference blueprint to investigate microbial metabolism of C1 compounds from natural and industrial sources.</title>
        <authorList>
            <person name="Vuilleumier S."/>
            <person name="Chistoserdova L."/>
            <person name="Lee M.-C."/>
            <person name="Bringel F."/>
            <person name="Lajus A."/>
            <person name="Zhou Y."/>
            <person name="Gourion B."/>
            <person name="Barbe V."/>
            <person name="Chang J."/>
            <person name="Cruveiller S."/>
            <person name="Dossat C."/>
            <person name="Gillett W."/>
            <person name="Gruffaz C."/>
            <person name="Haugen E."/>
            <person name="Hourcade E."/>
            <person name="Levy R."/>
            <person name="Mangenot S."/>
            <person name="Muller E."/>
            <person name="Nadalig T."/>
            <person name="Pagni M."/>
            <person name="Penny C."/>
            <person name="Peyraud R."/>
            <person name="Robinson D.G."/>
            <person name="Roche D."/>
            <person name="Rouy Z."/>
            <person name="Saenampechek C."/>
            <person name="Salvignol G."/>
            <person name="Vallenet D."/>
            <person name="Wu Z."/>
            <person name="Marx C.J."/>
            <person name="Vorholt J.A."/>
            <person name="Olson M.V."/>
            <person name="Kaul R."/>
            <person name="Weissenbach J."/>
            <person name="Medigue C."/>
            <person name="Lidstrom M.E."/>
        </authorList>
    </citation>
    <scope>NUCLEOTIDE SEQUENCE [LARGE SCALE GENOMIC DNA]</scope>
    <source>
        <strain evidence="2">ATCC 14718 / DSM 1338 / JCM 2805 / NCIMB 9133 / AM1</strain>
    </source>
</reference>
<evidence type="ECO:0000313" key="1">
    <source>
        <dbReference type="EMBL" id="ACS44072.1"/>
    </source>
</evidence>
<dbReference type="HOGENOM" id="CLU_737323_0_0_5"/>